<feature type="domain" description="MANSC" evidence="12">
    <location>
        <begin position="65"/>
        <end position="139"/>
    </location>
</feature>
<sequence length="1055" mass="114836">MRVLLLILSVIVAIKASKERAPLQGLPKEEKDILFELVKRLENDDVHDKLGWKDTAQSSQCDVSPNKSSIIKKKESLNNGAQFITLYKGAESNEACSDLCCKNVSCDLAVFEDKDDHYCYLFRCDGKCKFGHHSSYISNNIAHRSQPPPSAAEGSERDLIDLGHDSDTDSKNDGQSFKPTSAAATTAVATAPSTYIRAHSVGLEGPYCERDLHCEDPEAICNFHKCRCRESFYRKSHICRQVCPPSNFECLELGTLGRGPQCVSDQQVCDGIMQCADGSDEFNCPDTGAPPLRTWQQQQQLPSHAEAAQQPQQSQPAQPSRQQQQPFSQTDYLESQFNEQRAHPMNGVGQANSPISPQGFQGQGQNVGQGDTQPYQAYNSQQQVEPKQEIENSGQSHGVNQQSAPQAPAPGSSSGLSGNSNGYMGNSAAHAPPKGPGSPPQQQGASYQQQKPAGSQQNYQNPEMQKSQPLPQPHHAFQKVPSQSETMQQQQDSQQSYSGPHPKEPDHKALPQQPYENLSPQQPEAGPDTQQGYQNSGSQRYHPAGSQPYHGQLPQQPAVDSRRPPQPHSSGQSIPQQNRPHNNRIYTEGGGTVNSKHVGSQGQHIAPVYEQNAQQQSLNQPRPNPQKVGPGAARPLHGKPADKSGSFAGARPQGPRTTERPVLNDGQKTYVVPGHSKGQNDPGTAYQPPVGKGMPEDPRHHSAYDVRVGEPSVPLRKTGSGQKSFLNPEELNDYDTQGSSHFLDSLGDQYMPENSLGRYNSYGRYPGTYQQGSGNRGSGYSDQLYPGSQGQRGYPQQGYLDFGYPSSQYEFGEFDPSYAETETYPGSHDFPAYRPGSKLGYDGPLKGQHAASKDDKLSHQGDALTGDLQKSGSMPSGVKDKVIQPTEGKNLTADSSMDTDSRPLSADTDTSEVKAEEGSQEPSSKEDTHKTDTADNSKSADDSSSAEKPDSSAKDNTGTGDSSKSSHAETAQDSNSDSSDLVKSQNAFISRERVNLKTEESSMQGPIIALSLGLAFTVILLVFVACRLRTVRRRLRKGRPLHSNEADYLINGMYL</sequence>
<evidence type="ECO:0000256" key="6">
    <source>
        <dbReference type="ARBA" id="ARBA00023157"/>
    </source>
</evidence>
<proteinExistence type="predicted"/>
<dbReference type="SUPFAM" id="SSF57424">
    <property type="entry name" value="LDL receptor-like module"/>
    <property type="match status" value="1"/>
</dbReference>
<comment type="caution">
    <text evidence="13">The sequence shown here is derived from an EMBL/GenBank/DDBJ whole genome shotgun (WGS) entry which is preliminary data.</text>
</comment>
<feature type="chain" id="PRO_5042966535" description="MANSC domain-containing protein" evidence="11">
    <location>
        <begin position="17"/>
        <end position="1055"/>
    </location>
</feature>
<accession>A0AAN9BDE3</accession>
<dbReference type="GO" id="GO:0016020">
    <property type="term" value="C:membrane"/>
    <property type="evidence" value="ECO:0007669"/>
    <property type="project" value="UniProtKB-SubCell"/>
</dbReference>
<evidence type="ECO:0000256" key="7">
    <source>
        <dbReference type="ARBA" id="ARBA00023180"/>
    </source>
</evidence>
<evidence type="ECO:0000256" key="1">
    <source>
        <dbReference type="ARBA" id="ARBA00004479"/>
    </source>
</evidence>
<feature type="compositionally biased region" description="Polar residues" evidence="9">
    <location>
        <begin position="568"/>
        <end position="580"/>
    </location>
</feature>
<keyword evidence="6 8" id="KW-1015">Disulfide bond</keyword>
<keyword evidence="2 10" id="KW-0812">Transmembrane</keyword>
<protein>
    <recommendedName>
        <fullName evidence="12">MANSC domain-containing protein</fullName>
    </recommendedName>
</protein>
<dbReference type="Pfam" id="PF00057">
    <property type="entry name" value="Ldl_recept_a"/>
    <property type="match status" value="1"/>
</dbReference>
<dbReference type="AlphaFoldDB" id="A0AAN9BDE3"/>
<dbReference type="PROSITE" id="PS01209">
    <property type="entry name" value="LDLRA_1"/>
    <property type="match status" value="1"/>
</dbReference>
<evidence type="ECO:0000256" key="11">
    <source>
        <dbReference type="SAM" id="SignalP"/>
    </source>
</evidence>
<evidence type="ECO:0000256" key="4">
    <source>
        <dbReference type="ARBA" id="ARBA00022989"/>
    </source>
</evidence>
<feature type="compositionally biased region" description="Basic and acidic residues" evidence="9">
    <location>
        <begin position="694"/>
        <end position="708"/>
    </location>
</feature>
<dbReference type="EMBL" id="JBAMIC010000008">
    <property type="protein sequence ID" value="KAK7103875.1"/>
    <property type="molecule type" value="Genomic_DNA"/>
</dbReference>
<reference evidence="13 14" key="1">
    <citation type="submission" date="2024-02" db="EMBL/GenBank/DDBJ databases">
        <title>Chromosome-scale genome assembly of the rough periwinkle Littorina saxatilis.</title>
        <authorList>
            <person name="De Jode A."/>
            <person name="Faria R."/>
            <person name="Formenti G."/>
            <person name="Sims Y."/>
            <person name="Smith T.P."/>
            <person name="Tracey A."/>
            <person name="Wood J.M.D."/>
            <person name="Zagrodzka Z.B."/>
            <person name="Johannesson K."/>
            <person name="Butlin R.K."/>
            <person name="Leder E.H."/>
        </authorList>
    </citation>
    <scope>NUCLEOTIDE SEQUENCE [LARGE SCALE GENOMIC DNA]</scope>
    <source>
        <strain evidence="13">Snail1</strain>
        <tissue evidence="13">Muscle</tissue>
    </source>
</reference>
<dbReference type="PROSITE" id="PS50068">
    <property type="entry name" value="LDLRA_2"/>
    <property type="match status" value="1"/>
</dbReference>
<comment type="subcellular location">
    <subcellularLocation>
        <location evidence="1">Membrane</location>
        <topology evidence="1">Single-pass type I membrane protein</topology>
    </subcellularLocation>
</comment>
<feature type="compositionally biased region" description="Low complexity" evidence="9">
    <location>
        <begin position="401"/>
        <end position="432"/>
    </location>
</feature>
<feature type="compositionally biased region" description="Polar residues" evidence="9">
    <location>
        <begin position="956"/>
        <end position="983"/>
    </location>
</feature>
<dbReference type="Pfam" id="PF07502">
    <property type="entry name" value="MANEC"/>
    <property type="match status" value="1"/>
</dbReference>
<evidence type="ECO:0000256" key="10">
    <source>
        <dbReference type="SAM" id="Phobius"/>
    </source>
</evidence>
<feature type="disulfide bond" evidence="8">
    <location>
        <begin position="269"/>
        <end position="284"/>
    </location>
</feature>
<organism evidence="13 14">
    <name type="scientific">Littorina saxatilis</name>
    <dbReference type="NCBI Taxonomy" id="31220"/>
    <lineage>
        <taxon>Eukaryota</taxon>
        <taxon>Metazoa</taxon>
        <taxon>Spiralia</taxon>
        <taxon>Lophotrochozoa</taxon>
        <taxon>Mollusca</taxon>
        <taxon>Gastropoda</taxon>
        <taxon>Caenogastropoda</taxon>
        <taxon>Littorinimorpha</taxon>
        <taxon>Littorinoidea</taxon>
        <taxon>Littorinidae</taxon>
        <taxon>Littorina</taxon>
    </lineage>
</organism>
<evidence type="ECO:0000256" key="2">
    <source>
        <dbReference type="ARBA" id="ARBA00022692"/>
    </source>
</evidence>
<dbReference type="CDD" id="cd00112">
    <property type="entry name" value="LDLa"/>
    <property type="match status" value="1"/>
</dbReference>
<dbReference type="SMART" id="SM00765">
    <property type="entry name" value="MANEC"/>
    <property type="match status" value="1"/>
</dbReference>
<dbReference type="InterPro" id="IPR023415">
    <property type="entry name" value="LDLR_class-A_CS"/>
</dbReference>
<evidence type="ECO:0000256" key="9">
    <source>
        <dbReference type="SAM" id="MobiDB-lite"/>
    </source>
</evidence>
<dbReference type="PANTHER" id="PTHR46876">
    <property type="entry name" value="LOW-DENSITY LIPOPROTEIN RECEPTOR-RELATED PROTEIN 11"/>
    <property type="match status" value="1"/>
</dbReference>
<evidence type="ECO:0000259" key="12">
    <source>
        <dbReference type="PROSITE" id="PS50986"/>
    </source>
</evidence>
<feature type="region of interest" description="Disordered" evidence="9">
    <location>
        <begin position="344"/>
        <end position="983"/>
    </location>
</feature>
<gene>
    <name evidence="13" type="ORF">V1264_018683</name>
</gene>
<evidence type="ECO:0000313" key="13">
    <source>
        <dbReference type="EMBL" id="KAK7103875.1"/>
    </source>
</evidence>
<feature type="compositionally biased region" description="Polar residues" evidence="9">
    <location>
        <begin position="611"/>
        <end position="621"/>
    </location>
</feature>
<evidence type="ECO:0000256" key="5">
    <source>
        <dbReference type="ARBA" id="ARBA00023136"/>
    </source>
</evidence>
<keyword evidence="14" id="KW-1185">Reference proteome</keyword>
<feature type="region of interest" description="Disordered" evidence="9">
    <location>
        <begin position="140"/>
        <end position="183"/>
    </location>
</feature>
<dbReference type="Gene3D" id="4.10.400.10">
    <property type="entry name" value="Low-density Lipoprotein Receptor"/>
    <property type="match status" value="1"/>
</dbReference>
<keyword evidence="3 11" id="KW-0732">Signal</keyword>
<feature type="transmembrane region" description="Helical" evidence="10">
    <location>
        <begin position="1007"/>
        <end position="1028"/>
    </location>
</feature>
<feature type="signal peptide" evidence="11">
    <location>
        <begin position="1"/>
        <end position="16"/>
    </location>
</feature>
<feature type="compositionally biased region" description="Polar residues" evidence="9">
    <location>
        <begin position="454"/>
        <end position="469"/>
    </location>
</feature>
<feature type="compositionally biased region" description="Basic and acidic residues" evidence="9">
    <location>
        <begin position="154"/>
        <end position="172"/>
    </location>
</feature>
<dbReference type="PROSITE" id="PS50986">
    <property type="entry name" value="MANSC"/>
    <property type="match status" value="1"/>
</dbReference>
<dbReference type="InterPro" id="IPR002172">
    <property type="entry name" value="LDrepeatLR_classA_rpt"/>
</dbReference>
<feature type="compositionally biased region" description="Polar residues" evidence="9">
    <location>
        <begin position="371"/>
        <end position="400"/>
    </location>
</feature>
<feature type="compositionally biased region" description="Low complexity" evidence="9">
    <location>
        <begin position="302"/>
        <end position="328"/>
    </location>
</feature>
<feature type="compositionally biased region" description="Polar residues" evidence="9">
    <location>
        <begin position="768"/>
        <end position="791"/>
    </location>
</feature>
<evidence type="ECO:0000313" key="14">
    <source>
        <dbReference type="Proteomes" id="UP001374579"/>
    </source>
</evidence>
<feature type="compositionally biased region" description="Polar residues" evidence="9">
    <location>
        <begin position="514"/>
        <end position="539"/>
    </location>
</feature>
<dbReference type="SMART" id="SM00192">
    <property type="entry name" value="LDLa"/>
    <property type="match status" value="1"/>
</dbReference>
<evidence type="ECO:0000256" key="3">
    <source>
        <dbReference type="ARBA" id="ARBA00022729"/>
    </source>
</evidence>
<keyword evidence="4 10" id="KW-1133">Transmembrane helix</keyword>
<evidence type="ECO:0000256" key="8">
    <source>
        <dbReference type="PROSITE-ProRule" id="PRU00124"/>
    </source>
</evidence>
<keyword evidence="7" id="KW-0325">Glycoprotein</keyword>
<dbReference type="InterPro" id="IPR011106">
    <property type="entry name" value="MANSC_N"/>
</dbReference>
<feature type="compositionally biased region" description="Polar residues" evidence="9">
    <location>
        <begin position="887"/>
        <end position="898"/>
    </location>
</feature>
<dbReference type="InterPro" id="IPR036055">
    <property type="entry name" value="LDL_receptor-like_sf"/>
</dbReference>
<dbReference type="PANTHER" id="PTHR46876:SF1">
    <property type="entry name" value="LOW-DENSITY LIPOPROTEIN RECEPTOR-RELATED PROTEIN 11"/>
    <property type="match status" value="1"/>
</dbReference>
<dbReference type="Proteomes" id="UP001374579">
    <property type="component" value="Unassembled WGS sequence"/>
</dbReference>
<feature type="compositionally biased region" description="Polar residues" evidence="9">
    <location>
        <begin position="593"/>
        <end position="603"/>
    </location>
</feature>
<feature type="region of interest" description="Disordered" evidence="9">
    <location>
        <begin position="286"/>
        <end position="328"/>
    </location>
</feature>
<feature type="compositionally biased region" description="Low complexity" evidence="9">
    <location>
        <begin position="482"/>
        <end position="498"/>
    </location>
</feature>
<feature type="compositionally biased region" description="Basic and acidic residues" evidence="9">
    <location>
        <begin position="911"/>
        <end position="953"/>
    </location>
</feature>
<dbReference type="InterPro" id="IPR013980">
    <property type="entry name" value="MANSC_dom"/>
</dbReference>
<feature type="compositionally biased region" description="Low complexity" evidence="9">
    <location>
        <begin position="440"/>
        <end position="453"/>
    </location>
</feature>
<comment type="caution">
    <text evidence="8">Lacks conserved residue(s) required for the propagation of feature annotation.</text>
</comment>
<keyword evidence="5 10" id="KW-0472">Membrane</keyword>
<name>A0AAN9BDE3_9CAEN</name>